<feature type="transmembrane region" description="Helical" evidence="6">
    <location>
        <begin position="30"/>
        <end position="48"/>
    </location>
</feature>
<evidence type="ECO:0000256" key="6">
    <source>
        <dbReference type="SAM" id="Phobius"/>
    </source>
</evidence>
<protein>
    <submittedName>
        <fullName evidence="7">Class A sortase</fullName>
    </submittedName>
</protein>
<dbReference type="GO" id="GO:0008234">
    <property type="term" value="F:cysteine-type peptidase activity"/>
    <property type="evidence" value="ECO:0007669"/>
    <property type="project" value="UniProtKB-KW"/>
</dbReference>
<reference evidence="7 8" key="1">
    <citation type="submission" date="2018-03" db="EMBL/GenBank/DDBJ databases">
        <authorList>
            <person name="Gulvik C.A."/>
        </authorList>
    </citation>
    <scope>NUCLEOTIDE SEQUENCE [LARGE SCALE GENOMIC DNA]</scope>
    <source>
        <strain evidence="7 8">JCM 31581</strain>
    </source>
</reference>
<dbReference type="InterPro" id="IPR023365">
    <property type="entry name" value="Sortase_dom-sf"/>
</dbReference>
<feature type="active site" description="Proton donor/acceptor" evidence="4">
    <location>
        <position position="156"/>
    </location>
</feature>
<keyword evidence="6" id="KW-1133">Transmembrane helix</keyword>
<dbReference type="InterPro" id="IPR042007">
    <property type="entry name" value="Sortase_A"/>
</dbReference>
<name>A0A3S0AD07_9ENTE</name>
<dbReference type="Proteomes" id="UP000277864">
    <property type="component" value="Unassembled WGS sequence"/>
</dbReference>
<keyword evidence="2" id="KW-0378">Hydrolase</keyword>
<keyword evidence="6" id="KW-0812">Transmembrane</keyword>
<evidence type="ECO:0000256" key="1">
    <source>
        <dbReference type="ARBA" id="ARBA00022670"/>
    </source>
</evidence>
<sequence>MSESKKKKRRKKRQTSPSSNSNPTSKKKRVLTNIFIALLLIIGLALVFNNQIKDWLVRQSVKQNQIANVSKQDIKENEKKKVSFDFDKVNSLDFETVVKSRLYQDQLYVIGGISIPDVHINLPIYKGLSNYALVVGAGTMKPDQQMGKKNYALASHHMLDESILFGPLINSQLGQKMFLTDLEHIYEYEITYKEYVAPTRTELIDDVPKKELLTLVTCDITGAQRLIVQGKLTKIKSTKNASEEMIQAFDLEKNT</sequence>
<dbReference type="Gene3D" id="2.40.260.10">
    <property type="entry name" value="Sortase"/>
    <property type="match status" value="1"/>
</dbReference>
<dbReference type="OrthoDB" id="1648028at2"/>
<keyword evidence="3" id="KW-0788">Thiol protease</keyword>
<evidence type="ECO:0000313" key="8">
    <source>
        <dbReference type="Proteomes" id="UP000277864"/>
    </source>
</evidence>
<proteinExistence type="predicted"/>
<keyword evidence="8" id="KW-1185">Reference proteome</keyword>
<feature type="compositionally biased region" description="Basic residues" evidence="5">
    <location>
        <begin position="1"/>
        <end position="14"/>
    </location>
</feature>
<feature type="compositionally biased region" description="Low complexity" evidence="5">
    <location>
        <begin position="15"/>
        <end position="24"/>
    </location>
</feature>
<feature type="region of interest" description="Disordered" evidence="5">
    <location>
        <begin position="1"/>
        <end position="25"/>
    </location>
</feature>
<evidence type="ECO:0000313" key="7">
    <source>
        <dbReference type="EMBL" id="RST88920.1"/>
    </source>
</evidence>
<evidence type="ECO:0000256" key="2">
    <source>
        <dbReference type="ARBA" id="ARBA00022801"/>
    </source>
</evidence>
<dbReference type="EMBL" id="PXZH01000004">
    <property type="protein sequence ID" value="RST88920.1"/>
    <property type="molecule type" value="Genomic_DNA"/>
</dbReference>
<evidence type="ECO:0000256" key="4">
    <source>
        <dbReference type="PIRSR" id="PIRSR605754-1"/>
    </source>
</evidence>
<comment type="caution">
    <text evidence="7">The sequence shown here is derived from an EMBL/GenBank/DDBJ whole genome shotgun (WGS) entry which is preliminary data.</text>
</comment>
<dbReference type="Pfam" id="PF04203">
    <property type="entry name" value="Sortase"/>
    <property type="match status" value="1"/>
</dbReference>
<dbReference type="InterPro" id="IPR005754">
    <property type="entry name" value="Sortase"/>
</dbReference>
<keyword evidence="6" id="KW-0472">Membrane</keyword>
<evidence type="ECO:0000256" key="5">
    <source>
        <dbReference type="SAM" id="MobiDB-lite"/>
    </source>
</evidence>
<gene>
    <name evidence="7" type="ORF">C7P63_07705</name>
</gene>
<keyword evidence="1" id="KW-0645">Protease</keyword>
<dbReference type="RefSeq" id="WP_125943597.1">
    <property type="nucleotide sequence ID" value="NZ_PXZH01000004.1"/>
</dbReference>
<dbReference type="SUPFAM" id="SSF63817">
    <property type="entry name" value="Sortase"/>
    <property type="match status" value="1"/>
</dbReference>
<accession>A0A3S0AD07</accession>
<feature type="active site" description="Acyl-thioester intermediate" evidence="4">
    <location>
        <position position="218"/>
    </location>
</feature>
<dbReference type="CDD" id="cd06165">
    <property type="entry name" value="Sortase_A"/>
    <property type="match status" value="1"/>
</dbReference>
<dbReference type="GO" id="GO:0006508">
    <property type="term" value="P:proteolysis"/>
    <property type="evidence" value="ECO:0007669"/>
    <property type="project" value="UniProtKB-KW"/>
</dbReference>
<evidence type="ECO:0000256" key="3">
    <source>
        <dbReference type="ARBA" id="ARBA00022807"/>
    </source>
</evidence>
<organism evidence="7 8">
    <name type="scientific">Vagococcus humatus</name>
    <dbReference type="NCBI Taxonomy" id="1889241"/>
    <lineage>
        <taxon>Bacteria</taxon>
        <taxon>Bacillati</taxon>
        <taxon>Bacillota</taxon>
        <taxon>Bacilli</taxon>
        <taxon>Lactobacillales</taxon>
        <taxon>Enterococcaceae</taxon>
        <taxon>Vagococcus</taxon>
    </lineage>
</organism>
<dbReference type="NCBIfam" id="TIGR01076">
    <property type="entry name" value="sortase_fam"/>
    <property type="match status" value="1"/>
</dbReference>
<dbReference type="AlphaFoldDB" id="A0A3S0AD07"/>